<reference evidence="2" key="1">
    <citation type="journal article" date="2021" name="PeerJ">
        <title>Extensive microbial diversity within the chicken gut microbiome revealed by metagenomics and culture.</title>
        <authorList>
            <person name="Gilroy R."/>
            <person name="Ravi A."/>
            <person name="Getino M."/>
            <person name="Pursley I."/>
            <person name="Horton D.L."/>
            <person name="Alikhan N.F."/>
            <person name="Baker D."/>
            <person name="Gharbi K."/>
            <person name="Hall N."/>
            <person name="Watson M."/>
            <person name="Adriaenssens E.M."/>
            <person name="Foster-Nyarko E."/>
            <person name="Jarju S."/>
            <person name="Secka A."/>
            <person name="Antonio M."/>
            <person name="Oren A."/>
            <person name="Chaudhuri R.R."/>
            <person name="La Ragione R."/>
            <person name="Hildebrand F."/>
            <person name="Pallen M.J."/>
        </authorList>
    </citation>
    <scope>NUCLEOTIDE SEQUENCE</scope>
    <source>
        <strain evidence="2">1282</strain>
    </source>
</reference>
<gene>
    <name evidence="2" type="ORF">H9838_02005</name>
</gene>
<proteinExistence type="predicted"/>
<comment type="caution">
    <text evidence="2">The sequence shown here is derived from an EMBL/GenBank/DDBJ whole genome shotgun (WGS) entry which is preliminary data.</text>
</comment>
<evidence type="ECO:0000313" key="2">
    <source>
        <dbReference type="EMBL" id="HIY25931.1"/>
    </source>
</evidence>
<reference evidence="2" key="2">
    <citation type="submission" date="2021-04" db="EMBL/GenBank/DDBJ databases">
        <authorList>
            <person name="Gilroy R."/>
        </authorList>
    </citation>
    <scope>NUCLEOTIDE SEQUENCE</scope>
    <source>
        <strain evidence="2">1282</strain>
    </source>
</reference>
<dbReference type="Pfam" id="PF23016">
    <property type="entry name" value="RsmI_C"/>
    <property type="match status" value="1"/>
</dbReference>
<evidence type="ECO:0000259" key="1">
    <source>
        <dbReference type="Pfam" id="PF23016"/>
    </source>
</evidence>
<organism evidence="2 3">
    <name type="scientific">Candidatus Acutalibacter pullistercoris</name>
    <dbReference type="NCBI Taxonomy" id="2838418"/>
    <lineage>
        <taxon>Bacteria</taxon>
        <taxon>Bacillati</taxon>
        <taxon>Bacillota</taxon>
        <taxon>Clostridia</taxon>
        <taxon>Eubacteriales</taxon>
        <taxon>Acutalibacteraceae</taxon>
        <taxon>Acutalibacter</taxon>
    </lineage>
</organism>
<dbReference type="Proteomes" id="UP000823915">
    <property type="component" value="Unassembled WGS sequence"/>
</dbReference>
<evidence type="ECO:0000313" key="3">
    <source>
        <dbReference type="Proteomes" id="UP000823915"/>
    </source>
</evidence>
<accession>A0A9D2C0E0</accession>
<protein>
    <recommendedName>
        <fullName evidence="1">RsmI HTH domain-containing protein</fullName>
    </recommendedName>
</protein>
<dbReference type="EMBL" id="DXDU01000026">
    <property type="protein sequence ID" value="HIY25931.1"/>
    <property type="molecule type" value="Genomic_DNA"/>
</dbReference>
<name>A0A9D2C0E0_9FIRM</name>
<dbReference type="InterPro" id="IPR053910">
    <property type="entry name" value="RsmI_HTH"/>
</dbReference>
<feature type="domain" description="RsmI HTH" evidence="1">
    <location>
        <begin position="12"/>
        <end position="51"/>
    </location>
</feature>
<sequence length="57" mass="5988">MSPLPERSLSLEEAVALAQELAGQGLSPSEAAKEAARHSGLRRGEVYAALVRAQEKG</sequence>
<dbReference type="AlphaFoldDB" id="A0A9D2C0E0"/>